<dbReference type="EMBL" id="DF237558">
    <property type="protein sequence ID" value="GAQ90178.1"/>
    <property type="molecule type" value="Genomic_DNA"/>
</dbReference>
<evidence type="ECO:0000313" key="3">
    <source>
        <dbReference type="Proteomes" id="UP000054558"/>
    </source>
</evidence>
<gene>
    <name evidence="2" type="ORF">KFL_006090040</name>
</gene>
<accession>A0A1Y1IPV9</accession>
<feature type="compositionally biased region" description="Basic and acidic residues" evidence="1">
    <location>
        <begin position="114"/>
        <end position="137"/>
    </location>
</feature>
<evidence type="ECO:0000313" key="2">
    <source>
        <dbReference type="EMBL" id="GAQ90178.1"/>
    </source>
</evidence>
<sequence>MDRRCDCDFIPSMPVGSIRALEITPFPVVHAGEDLPSGWEEFISANDQPQSQSAFFNRLMKDLIKEKKLKLQKKKLEIQQQQEKIELERLQELKRKFQEAQFKKWAEHERQAEEEARRREAEEEAIRYAEEQSRKEAEEEQSETQNVQSGQTITFVLPSGTIALDSLRLYFDYKLDSTNFAPPNVESLFTNIQLQINGTAVVPGTQNLNLLNNIKLNWMANDTFKRRFTKNNALLKATDVRPAGTAAPAVGTANTSTTFCLTNFGEVLESIQPRVISTQVIGGSVERIRQGIKYNSPGRRSGAVIPYPPLLLPTLTINNHFTKKDRDEEIRVQALQI</sequence>
<feature type="region of interest" description="Disordered" evidence="1">
    <location>
        <begin position="114"/>
        <end position="148"/>
    </location>
</feature>
<dbReference type="AlphaFoldDB" id="A0A1Y1IPV9"/>
<proteinExistence type="predicted"/>
<dbReference type="Proteomes" id="UP000054558">
    <property type="component" value="Unassembled WGS sequence"/>
</dbReference>
<name>A0A1Y1IPV9_KLENI</name>
<organism evidence="2 3">
    <name type="scientific">Klebsormidium nitens</name>
    <name type="common">Green alga</name>
    <name type="synonym">Ulothrix nitens</name>
    <dbReference type="NCBI Taxonomy" id="105231"/>
    <lineage>
        <taxon>Eukaryota</taxon>
        <taxon>Viridiplantae</taxon>
        <taxon>Streptophyta</taxon>
        <taxon>Klebsormidiophyceae</taxon>
        <taxon>Klebsormidiales</taxon>
        <taxon>Klebsormidiaceae</taxon>
        <taxon>Klebsormidium</taxon>
    </lineage>
</organism>
<protein>
    <submittedName>
        <fullName evidence="2">Uncharacterized protein</fullName>
    </submittedName>
</protein>
<reference evidence="2 3" key="1">
    <citation type="journal article" date="2014" name="Nat. Commun.">
        <title>Klebsormidium flaccidum genome reveals primary factors for plant terrestrial adaptation.</title>
        <authorList>
            <person name="Hori K."/>
            <person name="Maruyama F."/>
            <person name="Fujisawa T."/>
            <person name="Togashi T."/>
            <person name="Yamamoto N."/>
            <person name="Seo M."/>
            <person name="Sato S."/>
            <person name="Yamada T."/>
            <person name="Mori H."/>
            <person name="Tajima N."/>
            <person name="Moriyama T."/>
            <person name="Ikeuchi M."/>
            <person name="Watanabe M."/>
            <person name="Wada H."/>
            <person name="Kobayashi K."/>
            <person name="Saito M."/>
            <person name="Masuda T."/>
            <person name="Sasaki-Sekimoto Y."/>
            <person name="Mashiguchi K."/>
            <person name="Awai K."/>
            <person name="Shimojima M."/>
            <person name="Masuda S."/>
            <person name="Iwai M."/>
            <person name="Nobusawa T."/>
            <person name="Narise T."/>
            <person name="Kondo S."/>
            <person name="Saito H."/>
            <person name="Sato R."/>
            <person name="Murakawa M."/>
            <person name="Ihara Y."/>
            <person name="Oshima-Yamada Y."/>
            <person name="Ohtaka K."/>
            <person name="Satoh M."/>
            <person name="Sonobe K."/>
            <person name="Ishii M."/>
            <person name="Ohtani R."/>
            <person name="Kanamori-Sato M."/>
            <person name="Honoki R."/>
            <person name="Miyazaki D."/>
            <person name="Mochizuki H."/>
            <person name="Umetsu J."/>
            <person name="Higashi K."/>
            <person name="Shibata D."/>
            <person name="Kamiya Y."/>
            <person name="Sato N."/>
            <person name="Nakamura Y."/>
            <person name="Tabata S."/>
            <person name="Ida S."/>
            <person name="Kurokawa K."/>
            <person name="Ohta H."/>
        </authorList>
    </citation>
    <scope>NUCLEOTIDE SEQUENCE [LARGE SCALE GENOMIC DNA]</scope>
    <source>
        <strain evidence="2 3">NIES-2285</strain>
    </source>
</reference>
<keyword evidence="3" id="KW-1185">Reference proteome</keyword>
<evidence type="ECO:0000256" key="1">
    <source>
        <dbReference type="SAM" id="MobiDB-lite"/>
    </source>
</evidence>